<gene>
    <name evidence="1" type="ORF">SSFG_07135</name>
</gene>
<dbReference type="AlphaFoldDB" id="D6A773"/>
<protein>
    <submittedName>
        <fullName evidence="1">Predicted protein</fullName>
    </submittedName>
</protein>
<name>D6A773_STRV1</name>
<sequence length="60" mass="6660">MADPPLFTLRRFERISRAALCPAHGLSDGGVLLRVSGWQRLGRPLPHSAKDPPRRDCLPT</sequence>
<proteinExistence type="predicted"/>
<dbReference type="EMBL" id="DS999641">
    <property type="protein sequence ID" value="EFE71899.2"/>
    <property type="molecule type" value="Genomic_DNA"/>
</dbReference>
<accession>D6A773</accession>
<evidence type="ECO:0000313" key="2">
    <source>
        <dbReference type="Proteomes" id="UP000003824"/>
    </source>
</evidence>
<dbReference type="Proteomes" id="UP000003824">
    <property type="component" value="Unassembled WGS sequence"/>
</dbReference>
<evidence type="ECO:0000313" key="1">
    <source>
        <dbReference type="EMBL" id="EFE71899.2"/>
    </source>
</evidence>
<reference evidence="2" key="1">
    <citation type="submission" date="2008-12" db="EMBL/GenBank/DDBJ databases">
        <title>Annotation of Streptomyces ghanaensis ATCC 14672.</title>
        <authorList>
            <consortium name="The Broad Institute Genome Sequencing Platform"/>
            <consortium name="Broad Institute Microbial Sequencing Center"/>
            <person name="Fischbach M."/>
            <person name="Ward D."/>
            <person name="Young S."/>
            <person name="Kodira C.D."/>
            <person name="Zeng Q."/>
            <person name="Koehrsen M."/>
            <person name="Godfrey P."/>
            <person name="Alvarado L."/>
            <person name="Berlin A.M."/>
            <person name="Borenstein D."/>
            <person name="Chen Z."/>
            <person name="Engels R."/>
            <person name="Freedman E."/>
            <person name="Gellesch M."/>
            <person name="Goldberg J."/>
            <person name="Griggs A."/>
            <person name="Gujja S."/>
            <person name="Heiman D.I."/>
            <person name="Hepburn T.A."/>
            <person name="Howarth C."/>
            <person name="Jen D."/>
            <person name="Larson L."/>
            <person name="Lewis B."/>
            <person name="Mehta T."/>
            <person name="Park D."/>
            <person name="Pearson M."/>
            <person name="Roberts A."/>
            <person name="Saif S."/>
            <person name="Shea T.D."/>
            <person name="Shenoy N."/>
            <person name="Sisk P."/>
            <person name="Stolte C."/>
            <person name="Sykes S.N."/>
            <person name="Walk T."/>
            <person name="White J."/>
            <person name="Yandava C."/>
            <person name="Straight P."/>
            <person name="Clardy J."/>
            <person name="Hung D."/>
            <person name="Kolter R."/>
            <person name="Mekalanos J."/>
            <person name="Walker S."/>
            <person name="Walsh C.T."/>
            <person name="Wieland B.L.C."/>
            <person name="Ilzarbe M."/>
            <person name="Galagan J."/>
            <person name="Nusbaum C."/>
            <person name="Birren B."/>
        </authorList>
    </citation>
    <scope>NUCLEOTIDE SEQUENCE [LARGE SCALE GENOMIC DNA]</scope>
    <source>
        <strain evidence="2">ATCC 14672 / DSM 40746 / JCM 4963 / KCTC 9882 / NRRL B-12104 / FH 1290</strain>
    </source>
</reference>
<organism evidence="1 2">
    <name type="scientific">Streptomyces viridosporus (strain ATCC 14672 / DSM 40746 / JCM 4963 / KCTC 9882 / NRRL B-12104 / FH 1290)</name>
    <name type="common">Streptomyces ghanaensis</name>
    <dbReference type="NCBI Taxonomy" id="566461"/>
    <lineage>
        <taxon>Bacteria</taxon>
        <taxon>Bacillati</taxon>
        <taxon>Actinomycetota</taxon>
        <taxon>Actinomycetes</taxon>
        <taxon>Kitasatosporales</taxon>
        <taxon>Streptomycetaceae</taxon>
        <taxon>Streptomyces</taxon>
    </lineage>
</organism>